<proteinExistence type="predicted"/>
<dbReference type="InterPro" id="IPR009057">
    <property type="entry name" value="Homeodomain-like_sf"/>
</dbReference>
<dbReference type="Gene3D" id="1.10.10.60">
    <property type="entry name" value="Homeodomain-like"/>
    <property type="match status" value="1"/>
</dbReference>
<sequence length="200" mass="21701">MERTLVGVHPEVGPLLGASAQRARLLDAIVDVVAAKGYEAATVADIVRVARVSRGTFYELFDSKRACFAAAYLLGTEVLEERVTAAVRGAADWRDELRLGIRAYLTAFLEEPRFALVFLTETRAIAPERDEVLQRFAARYGVSLAKSGRPAPPADALFVLAAGVDELAHAAIRAGRDVTELEETLVGCAVRFAAEEEPWT</sequence>
<evidence type="ECO:0000313" key="4">
    <source>
        <dbReference type="EMBL" id="UUY02842.1"/>
    </source>
</evidence>
<evidence type="ECO:0000256" key="2">
    <source>
        <dbReference type="PROSITE-ProRule" id="PRU00335"/>
    </source>
</evidence>
<name>A0ABY5PEJ5_9ACTN</name>
<dbReference type="Proteomes" id="UP001058860">
    <property type="component" value="Chromosome"/>
</dbReference>
<dbReference type="PANTHER" id="PTHR30055">
    <property type="entry name" value="HTH-TYPE TRANSCRIPTIONAL REGULATOR RUTR"/>
    <property type="match status" value="1"/>
</dbReference>
<evidence type="ECO:0000259" key="3">
    <source>
        <dbReference type="PROSITE" id="PS50977"/>
    </source>
</evidence>
<dbReference type="PANTHER" id="PTHR30055:SF187">
    <property type="entry name" value="TRANSCRIPTIONAL REGULATORY PROTEIN"/>
    <property type="match status" value="1"/>
</dbReference>
<dbReference type="SUPFAM" id="SSF46689">
    <property type="entry name" value="Homeodomain-like"/>
    <property type="match status" value="1"/>
</dbReference>
<dbReference type="InterPro" id="IPR050109">
    <property type="entry name" value="HTH-type_TetR-like_transc_reg"/>
</dbReference>
<dbReference type="Pfam" id="PF00440">
    <property type="entry name" value="TetR_N"/>
    <property type="match status" value="1"/>
</dbReference>
<dbReference type="RefSeq" id="WP_353863365.1">
    <property type="nucleotide sequence ID" value="NZ_CP088295.1"/>
</dbReference>
<dbReference type="Gene3D" id="1.10.357.10">
    <property type="entry name" value="Tetracycline Repressor, domain 2"/>
    <property type="match status" value="1"/>
</dbReference>
<feature type="DNA-binding region" description="H-T-H motif" evidence="2">
    <location>
        <begin position="42"/>
        <end position="61"/>
    </location>
</feature>
<evidence type="ECO:0000256" key="1">
    <source>
        <dbReference type="ARBA" id="ARBA00023125"/>
    </source>
</evidence>
<dbReference type="PROSITE" id="PS50977">
    <property type="entry name" value="HTH_TETR_2"/>
    <property type="match status" value="1"/>
</dbReference>
<keyword evidence="5" id="KW-1185">Reference proteome</keyword>
<accession>A0ABY5PEJ5</accession>
<reference evidence="5" key="1">
    <citation type="submission" date="2021-11" db="EMBL/GenBank/DDBJ databases">
        <title>Cultivation dependent microbiological survey of springs from the worlds oldest radium mine currently devoted to the extraction of radon-saturated water.</title>
        <authorList>
            <person name="Kapinusova G."/>
            <person name="Smrhova T."/>
            <person name="Strejcek M."/>
            <person name="Suman J."/>
            <person name="Jani K."/>
            <person name="Pajer P."/>
            <person name="Uhlik O."/>
        </authorList>
    </citation>
    <scope>NUCLEOTIDE SEQUENCE [LARGE SCALE GENOMIC DNA]</scope>
    <source>
        <strain evidence="5">J379</strain>
    </source>
</reference>
<organism evidence="4 5">
    <name type="scientific">Svornostia abyssi</name>
    <dbReference type="NCBI Taxonomy" id="2898438"/>
    <lineage>
        <taxon>Bacteria</taxon>
        <taxon>Bacillati</taxon>
        <taxon>Actinomycetota</taxon>
        <taxon>Thermoleophilia</taxon>
        <taxon>Solirubrobacterales</taxon>
        <taxon>Baekduiaceae</taxon>
        <taxon>Svornostia</taxon>
    </lineage>
</organism>
<protein>
    <submittedName>
        <fullName evidence="4">TetR/AcrR family transcriptional regulator</fullName>
    </submittedName>
</protein>
<feature type="domain" description="HTH tetR-type" evidence="3">
    <location>
        <begin position="19"/>
        <end position="79"/>
    </location>
</feature>
<dbReference type="EMBL" id="CP088295">
    <property type="protein sequence ID" value="UUY02842.1"/>
    <property type="molecule type" value="Genomic_DNA"/>
</dbReference>
<gene>
    <name evidence="4" type="ORF">LRS13_19460</name>
</gene>
<evidence type="ECO:0000313" key="5">
    <source>
        <dbReference type="Proteomes" id="UP001058860"/>
    </source>
</evidence>
<dbReference type="InterPro" id="IPR001647">
    <property type="entry name" value="HTH_TetR"/>
</dbReference>
<keyword evidence="1 2" id="KW-0238">DNA-binding</keyword>